<evidence type="ECO:0000256" key="2">
    <source>
        <dbReference type="ARBA" id="ARBA00005045"/>
    </source>
</evidence>
<comment type="catalytic activity">
    <reaction evidence="12">
        <text>tRNA(Sec) + L-serine + ATP = L-seryl-tRNA(Sec) + AMP + diphosphate + H(+)</text>
        <dbReference type="Rhea" id="RHEA:42580"/>
        <dbReference type="Rhea" id="RHEA-COMP:9742"/>
        <dbReference type="Rhea" id="RHEA-COMP:10128"/>
        <dbReference type="ChEBI" id="CHEBI:15378"/>
        <dbReference type="ChEBI" id="CHEBI:30616"/>
        <dbReference type="ChEBI" id="CHEBI:33019"/>
        <dbReference type="ChEBI" id="CHEBI:33384"/>
        <dbReference type="ChEBI" id="CHEBI:78442"/>
        <dbReference type="ChEBI" id="CHEBI:78533"/>
        <dbReference type="ChEBI" id="CHEBI:456215"/>
        <dbReference type="EC" id="6.1.1.11"/>
    </reaction>
</comment>
<dbReference type="PROSITE" id="PS50862">
    <property type="entry name" value="AA_TRNA_LIGASE_II"/>
    <property type="match status" value="1"/>
</dbReference>
<comment type="pathway">
    <text evidence="2">Aminoacyl-tRNA biosynthesis; selenocysteinyl-tRNA(Sec) biosynthesis; L-seryl-tRNA(Sec) from L-serine and tRNA(Sec): step 1/1.</text>
</comment>
<reference evidence="17" key="1">
    <citation type="submission" date="2020-03" db="EMBL/GenBank/DDBJ databases">
        <title>Draft sequencing of Paenibacilllus sp. S3N08.</title>
        <authorList>
            <person name="Kim D.-U."/>
        </authorList>
    </citation>
    <scope>NUCLEOTIDE SEQUENCE</scope>
    <source>
        <strain evidence="17">S3N08</strain>
    </source>
</reference>
<comment type="similarity">
    <text evidence="3">Belongs to the class-II aminoacyl-tRNA synthetase family. Type-1 seryl-tRNA synthetase subfamily.</text>
</comment>
<evidence type="ECO:0000256" key="7">
    <source>
        <dbReference type="ARBA" id="ARBA00022741"/>
    </source>
</evidence>
<dbReference type="Gene3D" id="1.10.287.40">
    <property type="entry name" value="Serine-tRNA synthetase, tRNA binding domain"/>
    <property type="match status" value="1"/>
</dbReference>
<protein>
    <recommendedName>
        <fullName evidence="11 14">Serine--tRNA ligase</fullName>
        <ecNumber evidence="4 14">6.1.1.11</ecNumber>
    </recommendedName>
</protein>
<comment type="caution">
    <text evidence="17">The sequence shown here is derived from an EMBL/GenBank/DDBJ whole genome shotgun (WGS) entry which is preliminary data.</text>
</comment>
<dbReference type="EC" id="6.1.1.11" evidence="4 14"/>
<dbReference type="Pfam" id="PF00587">
    <property type="entry name" value="tRNA-synt_2b"/>
    <property type="match status" value="1"/>
</dbReference>
<keyword evidence="9" id="KW-0648">Protein biosynthesis</keyword>
<dbReference type="InterPro" id="IPR033729">
    <property type="entry name" value="SerRS_core"/>
</dbReference>
<keyword evidence="15" id="KW-0175">Coiled coil</keyword>
<evidence type="ECO:0000256" key="13">
    <source>
        <dbReference type="ARBA" id="ARBA00048823"/>
    </source>
</evidence>
<comment type="subcellular location">
    <subcellularLocation>
        <location evidence="1">Cytoplasm</location>
    </subcellularLocation>
</comment>
<evidence type="ECO:0000313" key="18">
    <source>
        <dbReference type="Proteomes" id="UP001165962"/>
    </source>
</evidence>
<keyword evidence="8" id="KW-0067">ATP-binding</keyword>
<dbReference type="InterPro" id="IPR006195">
    <property type="entry name" value="aa-tRNA-synth_II"/>
</dbReference>
<evidence type="ECO:0000256" key="9">
    <source>
        <dbReference type="ARBA" id="ARBA00022917"/>
    </source>
</evidence>
<evidence type="ECO:0000256" key="10">
    <source>
        <dbReference type="ARBA" id="ARBA00023146"/>
    </source>
</evidence>
<name>A0ABX0IXD2_9BACL</name>
<keyword evidence="18" id="KW-1185">Reference proteome</keyword>
<evidence type="ECO:0000256" key="4">
    <source>
        <dbReference type="ARBA" id="ARBA00012840"/>
    </source>
</evidence>
<comment type="catalytic activity">
    <reaction evidence="13">
        <text>tRNA(Ser) + L-serine + ATP = L-seryl-tRNA(Ser) + AMP + diphosphate + H(+)</text>
        <dbReference type="Rhea" id="RHEA:12292"/>
        <dbReference type="Rhea" id="RHEA-COMP:9669"/>
        <dbReference type="Rhea" id="RHEA-COMP:9703"/>
        <dbReference type="ChEBI" id="CHEBI:15378"/>
        <dbReference type="ChEBI" id="CHEBI:30616"/>
        <dbReference type="ChEBI" id="CHEBI:33019"/>
        <dbReference type="ChEBI" id="CHEBI:33384"/>
        <dbReference type="ChEBI" id="CHEBI:78442"/>
        <dbReference type="ChEBI" id="CHEBI:78533"/>
        <dbReference type="ChEBI" id="CHEBI:456215"/>
        <dbReference type="EC" id="6.1.1.11"/>
    </reaction>
</comment>
<proteinExistence type="inferred from homology"/>
<dbReference type="CDD" id="cd00770">
    <property type="entry name" value="SerRS_core"/>
    <property type="match status" value="1"/>
</dbReference>
<dbReference type="PRINTS" id="PR00981">
    <property type="entry name" value="TRNASYNTHSER"/>
</dbReference>
<sequence>MLNIQMIRDNKEKLQSVAEQKGIYVSIEELLVWDDKKRKLLQQIELLRQQRNKLSHAFGLIVKSKPAFDKTEAEHLKADVQQINSRLALLESELAEAEQPLQQLMMLVPNLVSADTPTGSSDADNVLLRTVGERPQFDFELKDHITLGALHDIIDIPRGVKTAGTRNYYLKGAGVLLHRAVQQLALDLLTAQGFTLLEVPLLVRSAALVHTGFFPLGESQTYHIVDEDKWLVGTSEVPLVSYYGNEIVDVSEPIKLAAVSTCFRNEIGSAGKDVQGLYRVHQFAKVEQVVICEASLERSEQLLQEITRNAEQLLSLLELPYQVMAVCTGDMSQKTYKQYDIETWMPSRQAYGETHSSSSLLDFQARRSHIRYRDAQGKLAFCHTLNNTAVASPRILIPLLENHQQEDGSIRLPAALWPYMNGLQRLVPSAYP</sequence>
<evidence type="ECO:0000256" key="8">
    <source>
        <dbReference type="ARBA" id="ARBA00022840"/>
    </source>
</evidence>
<feature type="coiled-coil region" evidence="15">
    <location>
        <begin position="37"/>
        <end position="100"/>
    </location>
</feature>
<evidence type="ECO:0000256" key="5">
    <source>
        <dbReference type="ARBA" id="ARBA00022490"/>
    </source>
</evidence>
<dbReference type="RefSeq" id="WP_166145372.1">
    <property type="nucleotide sequence ID" value="NZ_JAAOIW010000001.1"/>
</dbReference>
<evidence type="ECO:0000256" key="15">
    <source>
        <dbReference type="SAM" id="Coils"/>
    </source>
</evidence>
<keyword evidence="5" id="KW-0963">Cytoplasm</keyword>
<evidence type="ECO:0000256" key="14">
    <source>
        <dbReference type="NCBIfam" id="TIGR00414"/>
    </source>
</evidence>
<dbReference type="InterPro" id="IPR002314">
    <property type="entry name" value="aa-tRNA-synt_IIb"/>
</dbReference>
<evidence type="ECO:0000256" key="3">
    <source>
        <dbReference type="ARBA" id="ARBA00010728"/>
    </source>
</evidence>
<dbReference type="InterPro" id="IPR010978">
    <property type="entry name" value="tRNA-bd_arm"/>
</dbReference>
<dbReference type="EMBL" id="JAAOIW010000001">
    <property type="protein sequence ID" value="NHN28597.1"/>
    <property type="molecule type" value="Genomic_DNA"/>
</dbReference>
<feature type="domain" description="Aminoacyl-transfer RNA synthetases class-II family profile" evidence="16">
    <location>
        <begin position="143"/>
        <end position="413"/>
    </location>
</feature>
<accession>A0ABX0IXD2</accession>
<dbReference type="NCBIfam" id="TIGR00414">
    <property type="entry name" value="serS"/>
    <property type="match status" value="1"/>
</dbReference>
<evidence type="ECO:0000256" key="1">
    <source>
        <dbReference type="ARBA" id="ARBA00004496"/>
    </source>
</evidence>
<organism evidence="17 18">
    <name type="scientific">Paenibacillus agricola</name>
    <dbReference type="NCBI Taxonomy" id="2716264"/>
    <lineage>
        <taxon>Bacteria</taxon>
        <taxon>Bacillati</taxon>
        <taxon>Bacillota</taxon>
        <taxon>Bacilli</taxon>
        <taxon>Bacillales</taxon>
        <taxon>Paenibacillaceae</taxon>
        <taxon>Paenibacillus</taxon>
    </lineage>
</organism>
<dbReference type="Gene3D" id="3.30.930.10">
    <property type="entry name" value="Bira Bifunctional Protein, Domain 2"/>
    <property type="match status" value="1"/>
</dbReference>
<dbReference type="Pfam" id="PF02403">
    <property type="entry name" value="Seryl_tRNA_N"/>
    <property type="match status" value="1"/>
</dbReference>
<dbReference type="Proteomes" id="UP001165962">
    <property type="component" value="Unassembled WGS sequence"/>
</dbReference>
<keyword evidence="7" id="KW-0547">Nucleotide-binding</keyword>
<dbReference type="PANTHER" id="PTHR43697">
    <property type="entry name" value="SERYL-TRNA SYNTHETASE"/>
    <property type="match status" value="1"/>
</dbReference>
<dbReference type="SUPFAM" id="SSF46589">
    <property type="entry name" value="tRNA-binding arm"/>
    <property type="match status" value="1"/>
</dbReference>
<evidence type="ECO:0000259" key="16">
    <source>
        <dbReference type="PROSITE" id="PS50862"/>
    </source>
</evidence>
<evidence type="ECO:0000313" key="17">
    <source>
        <dbReference type="EMBL" id="NHN28597.1"/>
    </source>
</evidence>
<dbReference type="PANTHER" id="PTHR43697:SF1">
    <property type="entry name" value="SERINE--TRNA LIGASE"/>
    <property type="match status" value="1"/>
</dbReference>
<keyword evidence="6 17" id="KW-0436">Ligase</keyword>
<dbReference type="GO" id="GO:0004828">
    <property type="term" value="F:serine-tRNA ligase activity"/>
    <property type="evidence" value="ECO:0007669"/>
    <property type="project" value="UniProtKB-EC"/>
</dbReference>
<dbReference type="InterPro" id="IPR045864">
    <property type="entry name" value="aa-tRNA-synth_II/BPL/LPL"/>
</dbReference>
<evidence type="ECO:0000256" key="12">
    <source>
        <dbReference type="ARBA" id="ARBA00047929"/>
    </source>
</evidence>
<dbReference type="PIRSF" id="PIRSF001529">
    <property type="entry name" value="Ser-tRNA-synth_IIa"/>
    <property type="match status" value="1"/>
</dbReference>
<dbReference type="SUPFAM" id="SSF55681">
    <property type="entry name" value="Class II aaRS and biotin synthetases"/>
    <property type="match status" value="1"/>
</dbReference>
<dbReference type="InterPro" id="IPR002317">
    <property type="entry name" value="Ser-tRNA-ligase_type_1"/>
</dbReference>
<evidence type="ECO:0000256" key="6">
    <source>
        <dbReference type="ARBA" id="ARBA00022598"/>
    </source>
</evidence>
<gene>
    <name evidence="17" type="primary">serS</name>
    <name evidence="17" type="ORF">G9U52_01995</name>
</gene>
<keyword evidence="10" id="KW-0030">Aminoacyl-tRNA synthetase</keyword>
<dbReference type="InterPro" id="IPR015866">
    <property type="entry name" value="Ser-tRNA-synth_1_N"/>
</dbReference>
<dbReference type="InterPro" id="IPR042103">
    <property type="entry name" value="SerRS_1_N_sf"/>
</dbReference>
<evidence type="ECO:0000256" key="11">
    <source>
        <dbReference type="ARBA" id="ARBA00039158"/>
    </source>
</evidence>